<dbReference type="AlphaFoldDB" id="A0A1J8PWZ6"/>
<reference evidence="1 2" key="1">
    <citation type="submission" date="2016-03" db="EMBL/GenBank/DDBJ databases">
        <title>Comparative genomics of the ectomycorrhizal sister species Rhizopogon vinicolor and Rhizopogon vesiculosus (Basidiomycota: Boletales) reveals a divergence of the mating type B locus.</title>
        <authorList>
            <person name="Mujic A.B."/>
            <person name="Kuo A."/>
            <person name="Tritt A."/>
            <person name="Lipzen A."/>
            <person name="Chen C."/>
            <person name="Johnson J."/>
            <person name="Sharma A."/>
            <person name="Barry K."/>
            <person name="Grigoriev I.V."/>
            <person name="Spatafora J.W."/>
        </authorList>
    </citation>
    <scope>NUCLEOTIDE SEQUENCE [LARGE SCALE GENOMIC DNA]</scope>
    <source>
        <strain evidence="1 2">AM-OR11-056</strain>
    </source>
</reference>
<dbReference type="Proteomes" id="UP000183567">
    <property type="component" value="Unassembled WGS sequence"/>
</dbReference>
<keyword evidence="2" id="KW-1185">Reference proteome</keyword>
<dbReference type="EMBL" id="LVVM01004405">
    <property type="protein sequence ID" value="OJA12983.1"/>
    <property type="molecule type" value="Genomic_DNA"/>
</dbReference>
<sequence length="33" mass="3908">MNNLHPLYMPYGCAHTSIYFKIFTARRKYASVL</sequence>
<evidence type="ECO:0000313" key="1">
    <source>
        <dbReference type="EMBL" id="OJA12983.1"/>
    </source>
</evidence>
<name>A0A1J8PWZ6_9AGAM</name>
<comment type="caution">
    <text evidence="1">The sequence shown here is derived from an EMBL/GenBank/DDBJ whole genome shotgun (WGS) entry which is preliminary data.</text>
</comment>
<protein>
    <submittedName>
        <fullName evidence="1">Uncharacterized protein</fullName>
    </submittedName>
</protein>
<gene>
    <name evidence="1" type="ORF">AZE42_06530</name>
</gene>
<proteinExistence type="predicted"/>
<accession>A0A1J8PWZ6</accession>
<evidence type="ECO:0000313" key="2">
    <source>
        <dbReference type="Proteomes" id="UP000183567"/>
    </source>
</evidence>
<organism evidence="1 2">
    <name type="scientific">Rhizopogon vesiculosus</name>
    <dbReference type="NCBI Taxonomy" id="180088"/>
    <lineage>
        <taxon>Eukaryota</taxon>
        <taxon>Fungi</taxon>
        <taxon>Dikarya</taxon>
        <taxon>Basidiomycota</taxon>
        <taxon>Agaricomycotina</taxon>
        <taxon>Agaricomycetes</taxon>
        <taxon>Agaricomycetidae</taxon>
        <taxon>Boletales</taxon>
        <taxon>Suillineae</taxon>
        <taxon>Rhizopogonaceae</taxon>
        <taxon>Rhizopogon</taxon>
    </lineage>
</organism>